<dbReference type="EMBL" id="JN987257">
    <property type="protein sequence ID" value="AET50480.1"/>
    <property type="molecule type" value="mRNA"/>
</dbReference>
<organism evidence="1">
    <name type="scientific">Eimeria tenella</name>
    <name type="common">Coccidian parasite</name>
    <dbReference type="NCBI Taxonomy" id="5802"/>
    <lineage>
        <taxon>Eukaryota</taxon>
        <taxon>Sar</taxon>
        <taxon>Alveolata</taxon>
        <taxon>Apicomplexa</taxon>
        <taxon>Conoidasida</taxon>
        <taxon>Coccidia</taxon>
        <taxon>Eucoccidiorida</taxon>
        <taxon>Eimeriorina</taxon>
        <taxon>Eimeriidae</taxon>
        <taxon>Eimeria</taxon>
    </lineage>
</organism>
<dbReference type="VEuPathDB" id="ToxoDB:ETH2_0634300"/>
<proteinExistence type="evidence at transcript level"/>
<reference evidence="1" key="1">
    <citation type="journal article" date="2012" name="BMC Genomics">
        <title>Characterisation of full-length cDNA sequences provides insights into the Eimeria tenella transcriptome.</title>
        <authorList>
            <person name="Amiruddin N."/>
            <person name="Lee X.W."/>
            <person name="Blake D.P."/>
            <person name="Suzuki Y."/>
            <person name="Tay Y.L."/>
            <person name="Lim L.S."/>
            <person name="Tomley F.M."/>
            <person name="Watanabe J."/>
            <person name="Sugimoto C."/>
            <person name="Wan K.L."/>
        </authorList>
    </citation>
    <scope>NUCLEOTIDE SEQUENCE</scope>
    <source>
        <strain evidence="1">Houghton</strain>
    </source>
</reference>
<name>H9B920_EIMTE</name>
<accession>H9B920</accession>
<evidence type="ECO:0000313" key="1">
    <source>
        <dbReference type="EMBL" id="AET50480.1"/>
    </source>
</evidence>
<sequence>MRFSTYRMMYRVATQHFGPTAQYRKLYQAPVHLAAVLPYTLTRTNPVTMRPEASGSLTSPLISSLFATAMKNASLVSPASELSAAVSAVHAPLATLGDLAFEMILPQMKFREHYHPYSRVN</sequence>
<protein>
    <submittedName>
        <fullName evidence="1">Uncharacterized protein</fullName>
    </submittedName>
</protein>
<dbReference type="VEuPathDB" id="ToxoDB:ETH_00013040"/>
<dbReference type="AlphaFoldDB" id="H9B920"/>